<protein>
    <submittedName>
        <fullName evidence="1">Uncharacterized protein</fullName>
    </submittedName>
</protein>
<dbReference type="AlphaFoldDB" id="A0A098EJY6"/>
<evidence type="ECO:0000313" key="2">
    <source>
        <dbReference type="Proteomes" id="UP000043699"/>
    </source>
</evidence>
<keyword evidence="2" id="KW-1185">Reference proteome</keyword>
<dbReference type="EMBL" id="CCXS01000001">
    <property type="protein sequence ID" value="CEG22654.1"/>
    <property type="molecule type" value="Genomic_DNA"/>
</dbReference>
<name>A0A098EJY6_9BACL</name>
<dbReference type="RefSeq" id="WP_052651446.1">
    <property type="nucleotide sequence ID" value="NZ_CCXS01000001.1"/>
</dbReference>
<organism evidence="1 2">
    <name type="scientific">Planococcus massiliensis</name>
    <dbReference type="NCBI Taxonomy" id="1499687"/>
    <lineage>
        <taxon>Bacteria</taxon>
        <taxon>Bacillati</taxon>
        <taxon>Bacillota</taxon>
        <taxon>Bacilli</taxon>
        <taxon>Bacillales</taxon>
        <taxon>Caryophanaceae</taxon>
        <taxon>Planococcus</taxon>
    </lineage>
</organism>
<dbReference type="Proteomes" id="UP000043699">
    <property type="component" value="Unassembled WGS sequence"/>
</dbReference>
<reference evidence="1 2" key="1">
    <citation type="submission" date="2014-09" db="EMBL/GenBank/DDBJ databases">
        <authorList>
            <person name="Urmite Genomes Urmite Genomes"/>
        </authorList>
    </citation>
    <scope>NUCLEOTIDE SEQUENCE [LARGE SCALE GENOMIC DNA]</scope>
    <source>
        <strain evidence="1 2">ES2</strain>
    </source>
</reference>
<sequence length="69" mass="7679">MEAIPEEILAKLAQAAQAGVDMGSPKAAVTHMLGQGEKESILYFYKPGTIEFDFDKYESAVKEMRNRNL</sequence>
<gene>
    <name evidence="1" type="ORF">BN1080_01587</name>
</gene>
<dbReference type="OrthoDB" id="2428316at2"/>
<dbReference type="STRING" id="1499687.BN1080_01587"/>
<accession>A0A098EJY6</accession>
<evidence type="ECO:0000313" key="1">
    <source>
        <dbReference type="EMBL" id="CEG22654.1"/>
    </source>
</evidence>
<proteinExistence type="predicted"/>